<sequence length="209" mass="23963">MLKYNVFNQEGESISEINLLENIFGIKPNKQVLYDVINKQRAAMRQGTHSTKNRASVSGGGRKPWKQKGTGNARHGSIRSPIWRGGGVAFGPKPRNYDFKINNKVKKIAFNSALSMQIRQKSLTIIDNLQIKSFKTKEFQNFLKKIKINDNKKILIIVKELINNLIYATNNLPNVFLESVNHVSVYQIMNTKHLLMTKEVVLYFEEVLK</sequence>
<keyword evidence="5" id="KW-0694">RNA-binding</keyword>
<accession>A0A328IJ68</accession>
<dbReference type="PANTHER" id="PTHR10746">
    <property type="entry name" value="50S RIBOSOMAL PROTEIN L4"/>
    <property type="match status" value="1"/>
</dbReference>
<feature type="compositionally biased region" description="Polar residues" evidence="6">
    <location>
        <begin position="47"/>
        <end position="56"/>
    </location>
</feature>
<evidence type="ECO:0000256" key="5">
    <source>
        <dbReference type="HAMAP-Rule" id="MF_01328"/>
    </source>
</evidence>
<keyword evidence="8" id="KW-1185">Reference proteome</keyword>
<dbReference type="PANTHER" id="PTHR10746:SF6">
    <property type="entry name" value="LARGE RIBOSOMAL SUBUNIT PROTEIN UL4M"/>
    <property type="match status" value="1"/>
</dbReference>
<comment type="caution">
    <text evidence="7">The sequence shown here is derived from an EMBL/GenBank/DDBJ whole genome shotgun (WGS) entry which is preliminary data.</text>
</comment>
<reference evidence="7 8" key="1">
    <citation type="submission" date="2014-04" db="EMBL/GenBank/DDBJ databases">
        <title>Genome study of Napier grass stunt phytoplasma.</title>
        <authorList>
            <person name="Kawicha P."/>
            <person name="Dickinson M."/>
            <person name="Hodgetts J."/>
        </authorList>
    </citation>
    <scope>NUCLEOTIDE SEQUENCE [LARGE SCALE GENOMIC DNA]</scope>
    <source>
        <strain evidence="7 8">NGS-S10</strain>
    </source>
</reference>
<dbReference type="GO" id="GO:1990904">
    <property type="term" value="C:ribonucleoprotein complex"/>
    <property type="evidence" value="ECO:0007669"/>
    <property type="project" value="UniProtKB-KW"/>
</dbReference>
<gene>
    <name evidence="5" type="primary">rplD</name>
    <name evidence="7" type="ORF">DH96_01645</name>
</gene>
<keyword evidence="5" id="KW-0699">rRNA-binding</keyword>
<dbReference type="Gene3D" id="3.40.1370.10">
    <property type="match status" value="1"/>
</dbReference>
<dbReference type="InterPro" id="IPR013005">
    <property type="entry name" value="Ribosomal_uL4-like"/>
</dbReference>
<organism evidence="7 8">
    <name type="scientific">Candidatus Phytoplasma oryzae</name>
    <dbReference type="NCBI Taxonomy" id="203274"/>
    <lineage>
        <taxon>Bacteria</taxon>
        <taxon>Bacillati</taxon>
        <taxon>Mycoplasmatota</taxon>
        <taxon>Mollicutes</taxon>
        <taxon>Acholeplasmatales</taxon>
        <taxon>Acholeplasmataceae</taxon>
        <taxon>Candidatus Phytoplasma</taxon>
        <taxon>16SrXI (Rice yellow dwarf group)</taxon>
    </lineage>
</organism>
<evidence type="ECO:0000313" key="7">
    <source>
        <dbReference type="EMBL" id="RAM57785.1"/>
    </source>
</evidence>
<comment type="subunit">
    <text evidence="5">Part of the 50S ribosomal subunit.</text>
</comment>
<comment type="similarity">
    <text evidence="1 5">Belongs to the universal ribosomal protein uL4 family.</text>
</comment>
<evidence type="ECO:0000256" key="2">
    <source>
        <dbReference type="ARBA" id="ARBA00022980"/>
    </source>
</evidence>
<dbReference type="InterPro" id="IPR023574">
    <property type="entry name" value="Ribosomal_uL4_dom_sf"/>
</dbReference>
<feature type="region of interest" description="Disordered" evidence="6">
    <location>
        <begin position="44"/>
        <end position="77"/>
    </location>
</feature>
<evidence type="ECO:0000256" key="6">
    <source>
        <dbReference type="SAM" id="MobiDB-lite"/>
    </source>
</evidence>
<keyword evidence="2 5" id="KW-0689">Ribosomal protein</keyword>
<evidence type="ECO:0000256" key="1">
    <source>
        <dbReference type="ARBA" id="ARBA00010528"/>
    </source>
</evidence>
<comment type="function">
    <text evidence="5">Forms part of the polypeptide exit tunnel.</text>
</comment>
<dbReference type="HAMAP" id="MF_01328_B">
    <property type="entry name" value="Ribosomal_uL4_B"/>
    <property type="match status" value="1"/>
</dbReference>
<evidence type="ECO:0000256" key="3">
    <source>
        <dbReference type="ARBA" id="ARBA00023274"/>
    </source>
</evidence>
<protein>
    <recommendedName>
        <fullName evidence="4 5">Large ribosomal subunit protein uL4</fullName>
    </recommendedName>
</protein>
<dbReference type="GO" id="GO:0006412">
    <property type="term" value="P:translation"/>
    <property type="evidence" value="ECO:0007669"/>
    <property type="project" value="UniProtKB-UniRule"/>
</dbReference>
<evidence type="ECO:0000256" key="4">
    <source>
        <dbReference type="ARBA" id="ARBA00035244"/>
    </source>
</evidence>
<comment type="function">
    <text evidence="5">One of the primary rRNA binding proteins, this protein initially binds near the 5'-end of the 23S rRNA. It is important during the early stages of 50S assembly. It makes multiple contacts with different domains of the 23S rRNA in the assembled 50S subunit and ribosome.</text>
</comment>
<keyword evidence="3 5" id="KW-0687">Ribonucleoprotein</keyword>
<dbReference type="RefSeq" id="WP_111961316.1">
    <property type="nucleotide sequence ID" value="NZ_JHUK01000003.1"/>
</dbReference>
<dbReference type="Proteomes" id="UP000249343">
    <property type="component" value="Unassembled WGS sequence"/>
</dbReference>
<dbReference type="GO" id="GO:0005840">
    <property type="term" value="C:ribosome"/>
    <property type="evidence" value="ECO:0007669"/>
    <property type="project" value="UniProtKB-KW"/>
</dbReference>
<dbReference type="AlphaFoldDB" id="A0A328IJ68"/>
<dbReference type="GO" id="GO:0003735">
    <property type="term" value="F:structural constituent of ribosome"/>
    <property type="evidence" value="ECO:0007669"/>
    <property type="project" value="InterPro"/>
</dbReference>
<evidence type="ECO:0000313" key="8">
    <source>
        <dbReference type="Proteomes" id="UP000249343"/>
    </source>
</evidence>
<dbReference type="NCBIfam" id="TIGR03953">
    <property type="entry name" value="rplD_bact"/>
    <property type="match status" value="1"/>
</dbReference>
<dbReference type="InterPro" id="IPR002136">
    <property type="entry name" value="Ribosomal_uL4"/>
</dbReference>
<dbReference type="GO" id="GO:0019843">
    <property type="term" value="F:rRNA binding"/>
    <property type="evidence" value="ECO:0007669"/>
    <property type="project" value="UniProtKB-UniRule"/>
</dbReference>
<proteinExistence type="inferred from homology"/>
<dbReference type="EMBL" id="JHUK01000003">
    <property type="protein sequence ID" value="RAM57785.1"/>
    <property type="molecule type" value="Genomic_DNA"/>
</dbReference>
<name>A0A328IJ68_9MOLU</name>
<dbReference type="Pfam" id="PF00573">
    <property type="entry name" value="Ribosomal_L4"/>
    <property type="match status" value="1"/>
</dbReference>
<dbReference type="SUPFAM" id="SSF52166">
    <property type="entry name" value="Ribosomal protein L4"/>
    <property type="match status" value="1"/>
</dbReference>